<evidence type="ECO:0000313" key="6">
    <source>
        <dbReference type="Proteomes" id="UP000185003"/>
    </source>
</evidence>
<dbReference type="EMBL" id="FSRA01000001">
    <property type="protein sequence ID" value="SIN95114.1"/>
    <property type="molecule type" value="Genomic_DNA"/>
</dbReference>
<evidence type="ECO:0000313" key="5">
    <source>
        <dbReference type="EMBL" id="SIN95114.1"/>
    </source>
</evidence>
<proteinExistence type="predicted"/>
<dbReference type="STRING" id="536979.SAMN04488055_2240"/>
<reference evidence="5 6" key="1">
    <citation type="submission" date="2016-11" db="EMBL/GenBank/DDBJ databases">
        <authorList>
            <person name="Jaros S."/>
            <person name="Januszkiewicz K."/>
            <person name="Wedrychowicz H."/>
        </authorList>
    </citation>
    <scope>NUCLEOTIDE SEQUENCE [LARGE SCALE GENOMIC DNA]</scope>
    <source>
        <strain evidence="5 6">DSM 24787</strain>
    </source>
</reference>
<keyword evidence="2" id="KW-0472">Membrane</keyword>
<dbReference type="FunFam" id="2.60.120.1440:FF:000001">
    <property type="entry name" value="Putative anti-sigma factor"/>
    <property type="match status" value="1"/>
</dbReference>
<dbReference type="OrthoDB" id="1452822at2"/>
<accession>A0A1N6FIN8</accession>
<dbReference type="InterPro" id="IPR012373">
    <property type="entry name" value="Ferrdict_sens_TM"/>
</dbReference>
<feature type="compositionally biased region" description="Basic and acidic residues" evidence="1">
    <location>
        <begin position="1"/>
        <end position="12"/>
    </location>
</feature>
<dbReference type="InterPro" id="IPR006860">
    <property type="entry name" value="FecR"/>
</dbReference>
<feature type="transmembrane region" description="Helical" evidence="2">
    <location>
        <begin position="59"/>
        <end position="79"/>
    </location>
</feature>
<keyword evidence="2" id="KW-1133">Transmembrane helix</keyword>
<sequence length="357" mass="39966">MTQHIHEEKQSGENDPLEASVKQISRSAGNEVFPEDEKAALWDRIKNDFTLEQPRYRRIGWKAVAAAAAVLIAATWWLLPDKAQKEESGILQFAKQQHISDTTTETRLMLGNNRQMTVNGTNATLKYNQQGVLVNNTQQVDQEHNGEQYNTLIVPYGRRAHITLEDGTVAWLNAGSRMIYPVAFDGLKREVFLEGEAYFDVSQKAGVPFFVYTNNLRTTVLGTGFNVSAYADDAEQSVVLVTGNVKVKANSSDKEQLLSPGEKAGFNGLQLSKQIVNTLEYTSWKDGKLQFEHAPLNHIIKRLGRYFNIRITLQANEQATFSGDLDLADDVETVLDAVSVSTGLTYKRTEEGFIFKK</sequence>
<dbReference type="AlphaFoldDB" id="A0A1N6FIN8"/>
<dbReference type="Gene3D" id="2.60.120.1440">
    <property type="match status" value="1"/>
</dbReference>
<dbReference type="GO" id="GO:0016989">
    <property type="term" value="F:sigma factor antagonist activity"/>
    <property type="evidence" value="ECO:0007669"/>
    <property type="project" value="TreeGrafter"/>
</dbReference>
<protein>
    <submittedName>
        <fullName evidence="5">FecR protein</fullName>
    </submittedName>
</protein>
<keyword evidence="6" id="KW-1185">Reference proteome</keyword>
<feature type="domain" description="Protein FecR C-terminal" evidence="4">
    <location>
        <begin position="288"/>
        <end position="350"/>
    </location>
</feature>
<dbReference type="Pfam" id="PF16344">
    <property type="entry name" value="FecR_C"/>
    <property type="match status" value="1"/>
</dbReference>
<organism evidence="5 6">
    <name type="scientific">Chitinophaga niabensis</name>
    <dbReference type="NCBI Taxonomy" id="536979"/>
    <lineage>
        <taxon>Bacteria</taxon>
        <taxon>Pseudomonadati</taxon>
        <taxon>Bacteroidota</taxon>
        <taxon>Chitinophagia</taxon>
        <taxon>Chitinophagales</taxon>
        <taxon>Chitinophagaceae</taxon>
        <taxon>Chitinophaga</taxon>
    </lineage>
</organism>
<dbReference type="PANTHER" id="PTHR30273">
    <property type="entry name" value="PERIPLASMIC SIGNAL SENSOR AND SIGMA FACTOR ACTIVATOR FECR-RELATED"/>
    <property type="match status" value="1"/>
</dbReference>
<name>A0A1N6FIN8_9BACT</name>
<dbReference type="Pfam" id="PF04773">
    <property type="entry name" value="FecR"/>
    <property type="match status" value="1"/>
</dbReference>
<dbReference type="PANTHER" id="PTHR30273:SF2">
    <property type="entry name" value="PROTEIN FECR"/>
    <property type="match status" value="1"/>
</dbReference>
<dbReference type="InterPro" id="IPR032508">
    <property type="entry name" value="FecR_C"/>
</dbReference>
<feature type="domain" description="FecR protein" evidence="3">
    <location>
        <begin position="156"/>
        <end position="246"/>
    </location>
</feature>
<feature type="region of interest" description="Disordered" evidence="1">
    <location>
        <begin position="1"/>
        <end position="32"/>
    </location>
</feature>
<evidence type="ECO:0000256" key="2">
    <source>
        <dbReference type="SAM" id="Phobius"/>
    </source>
</evidence>
<gene>
    <name evidence="5" type="ORF">SAMN04488055_2240</name>
</gene>
<dbReference type="PIRSF" id="PIRSF018266">
    <property type="entry name" value="FecR"/>
    <property type="match status" value="1"/>
</dbReference>
<evidence type="ECO:0000259" key="3">
    <source>
        <dbReference type="Pfam" id="PF04773"/>
    </source>
</evidence>
<keyword evidence="2" id="KW-0812">Transmembrane</keyword>
<dbReference type="RefSeq" id="WP_074239313.1">
    <property type="nucleotide sequence ID" value="NZ_FSRA01000001.1"/>
</dbReference>
<evidence type="ECO:0000259" key="4">
    <source>
        <dbReference type="Pfam" id="PF16344"/>
    </source>
</evidence>
<dbReference type="Gene3D" id="3.55.50.30">
    <property type="match status" value="1"/>
</dbReference>
<evidence type="ECO:0000256" key="1">
    <source>
        <dbReference type="SAM" id="MobiDB-lite"/>
    </source>
</evidence>
<dbReference type="Proteomes" id="UP000185003">
    <property type="component" value="Unassembled WGS sequence"/>
</dbReference>